<evidence type="ECO:0000256" key="1">
    <source>
        <dbReference type="SAM" id="MobiDB-lite"/>
    </source>
</evidence>
<sequence>DPRQPVRGRPARGPRPGAGRGVAAAALRRLVPATAYGDRVL</sequence>
<evidence type="ECO:0000313" key="2">
    <source>
        <dbReference type="EMBL" id="CAA9369226.1"/>
    </source>
</evidence>
<gene>
    <name evidence="2" type="ORF">AVDCRST_MAG47-1003</name>
</gene>
<feature type="non-terminal residue" evidence="2">
    <location>
        <position position="1"/>
    </location>
</feature>
<protein>
    <submittedName>
        <fullName evidence="2">Uncharacterized protein</fullName>
    </submittedName>
</protein>
<feature type="compositionally biased region" description="Low complexity" evidence="1">
    <location>
        <begin position="14"/>
        <end position="23"/>
    </location>
</feature>
<reference evidence="2" key="1">
    <citation type="submission" date="2020-02" db="EMBL/GenBank/DDBJ databases">
        <authorList>
            <person name="Meier V. D."/>
        </authorList>
    </citation>
    <scope>NUCLEOTIDE SEQUENCE</scope>
    <source>
        <strain evidence="2">AVDCRST_MAG47</strain>
    </source>
</reference>
<name>A0A6J4MUL4_9ACTN</name>
<dbReference type="AlphaFoldDB" id="A0A6J4MUL4"/>
<accession>A0A6J4MUL4</accession>
<dbReference type="EMBL" id="CADCUK010000072">
    <property type="protein sequence ID" value="CAA9369226.1"/>
    <property type="molecule type" value="Genomic_DNA"/>
</dbReference>
<organism evidence="2">
    <name type="scientific">uncultured Nocardioidaceae bacterium</name>
    <dbReference type="NCBI Taxonomy" id="253824"/>
    <lineage>
        <taxon>Bacteria</taxon>
        <taxon>Bacillati</taxon>
        <taxon>Actinomycetota</taxon>
        <taxon>Actinomycetes</taxon>
        <taxon>Propionibacteriales</taxon>
        <taxon>Nocardioidaceae</taxon>
        <taxon>environmental samples</taxon>
    </lineage>
</organism>
<proteinExistence type="predicted"/>
<feature type="region of interest" description="Disordered" evidence="1">
    <location>
        <begin position="1"/>
        <end position="23"/>
    </location>
</feature>
<feature type="non-terminal residue" evidence="2">
    <location>
        <position position="41"/>
    </location>
</feature>